<dbReference type="InterPro" id="IPR013424">
    <property type="entry name" value="Ice-binding_C"/>
</dbReference>
<dbReference type="EMBL" id="WWCK01000004">
    <property type="protein sequence ID" value="MYM67791.1"/>
    <property type="molecule type" value="Genomic_DNA"/>
</dbReference>
<dbReference type="NCBIfam" id="TIGR02595">
    <property type="entry name" value="PEP_CTERM"/>
    <property type="match status" value="1"/>
</dbReference>
<keyword evidence="4" id="KW-1185">Reference proteome</keyword>
<evidence type="ECO:0000259" key="2">
    <source>
        <dbReference type="Pfam" id="PF07589"/>
    </source>
</evidence>
<evidence type="ECO:0000313" key="3">
    <source>
        <dbReference type="EMBL" id="MYM67791.1"/>
    </source>
</evidence>
<sequence>MNRLFRYSKLASRIALACSAIAALPSSHAGTIDFETVANVVTPVLAAEDTIYAGRDQFLTGGFLATVSDSNFAQGQPDYEPGLAGAVLTNSVSCTLNACPYDNTHFFAGLNGGSLALERQDGVAFQLSSLNYGFIARDWELPPLVYGRLTVQATLAGGSVITLEHDMPAEIGMMGSWDLSAELGAQALSHVTFSACVFDDAGACVNDDTTLNLAQFALDDIQVSAVPEPAAAPLLLAGLGLLGAWRRRGKAAAAAMAGGAA</sequence>
<proteinExistence type="predicted"/>
<comment type="caution">
    <text evidence="3">The sequence shown here is derived from an EMBL/GenBank/DDBJ whole genome shotgun (WGS) entry which is preliminary data.</text>
</comment>
<protein>
    <submittedName>
        <fullName evidence="3">PEP-CTERM sorting domain-containing protein</fullName>
    </submittedName>
</protein>
<accession>A0A7X4KB60</accession>
<dbReference type="Proteomes" id="UP000450012">
    <property type="component" value="Unassembled WGS sequence"/>
</dbReference>
<dbReference type="NCBIfam" id="NF038120">
    <property type="entry name" value="PEP_CTERM_QFxxD"/>
    <property type="match status" value="1"/>
</dbReference>
<evidence type="ECO:0000256" key="1">
    <source>
        <dbReference type="SAM" id="SignalP"/>
    </source>
</evidence>
<feature type="signal peptide" evidence="1">
    <location>
        <begin position="1"/>
        <end position="22"/>
    </location>
</feature>
<organism evidence="3 4">
    <name type="scientific">Duganella rivi</name>
    <dbReference type="NCBI Taxonomy" id="2666083"/>
    <lineage>
        <taxon>Bacteria</taxon>
        <taxon>Pseudomonadati</taxon>
        <taxon>Pseudomonadota</taxon>
        <taxon>Betaproteobacteria</taxon>
        <taxon>Burkholderiales</taxon>
        <taxon>Oxalobacteraceae</taxon>
        <taxon>Telluria group</taxon>
        <taxon>Duganella</taxon>
    </lineage>
</organism>
<keyword evidence="1" id="KW-0732">Signal</keyword>
<feature type="domain" description="Ice-binding protein C-terminal" evidence="2">
    <location>
        <begin position="225"/>
        <end position="248"/>
    </location>
</feature>
<dbReference type="RefSeq" id="WP_161014359.1">
    <property type="nucleotide sequence ID" value="NZ_WWCK01000004.1"/>
</dbReference>
<name>A0A7X4KB60_9BURK</name>
<dbReference type="AlphaFoldDB" id="A0A7X4KB60"/>
<reference evidence="3 4" key="1">
    <citation type="submission" date="2019-12" db="EMBL/GenBank/DDBJ databases">
        <title>Novel species isolated from a subtropical stream in China.</title>
        <authorList>
            <person name="Lu H."/>
        </authorList>
    </citation>
    <scope>NUCLEOTIDE SEQUENCE [LARGE SCALE GENOMIC DNA]</scope>
    <source>
        <strain evidence="3 4">FT55W</strain>
    </source>
</reference>
<gene>
    <name evidence="3" type="ORF">GTP45_13230</name>
</gene>
<evidence type="ECO:0000313" key="4">
    <source>
        <dbReference type="Proteomes" id="UP000450012"/>
    </source>
</evidence>
<feature type="chain" id="PRO_5031202001" evidence="1">
    <location>
        <begin position="23"/>
        <end position="261"/>
    </location>
</feature>
<dbReference type="Pfam" id="PF07589">
    <property type="entry name" value="PEP-CTERM"/>
    <property type="match status" value="1"/>
</dbReference>